<name>A0A6G1FVK9_9PEZI</name>
<keyword evidence="2" id="KW-1185">Reference proteome</keyword>
<protein>
    <submittedName>
        <fullName evidence="1 3">Uncharacterized protein</fullName>
    </submittedName>
</protein>
<dbReference type="Proteomes" id="UP000504638">
    <property type="component" value="Unplaced"/>
</dbReference>
<reference evidence="3" key="2">
    <citation type="submission" date="2020-04" db="EMBL/GenBank/DDBJ databases">
        <authorList>
            <consortium name="NCBI Genome Project"/>
        </authorList>
    </citation>
    <scope>NUCLEOTIDE SEQUENCE</scope>
    <source>
        <strain evidence="3">CBS 781.70</strain>
    </source>
</reference>
<sequence>TCISALLYEVLPISPYIHRSVCRVYINPNTRSSHGIRSSVSFHKVVNPHRRQTRLVTRVTNRKCLAHRTPTRLTYVQEANAVPPRQFLSHVYIHLRHRYAPTNTPIPSAGAVITGRAFSPTRTTAAASTGFSFAGSISSGRVNSGNGRGVLGDWGSEGSVKVGVTGGGGGGGGGGWSWVWRGIRVRARVRERVRM</sequence>
<evidence type="ECO:0000313" key="3">
    <source>
        <dbReference type="RefSeq" id="XP_033531310.1"/>
    </source>
</evidence>
<reference evidence="1 3" key="1">
    <citation type="submission" date="2020-01" db="EMBL/GenBank/DDBJ databases">
        <authorList>
            <consortium name="DOE Joint Genome Institute"/>
            <person name="Haridas S."/>
            <person name="Albert R."/>
            <person name="Binder M."/>
            <person name="Bloem J."/>
            <person name="Labutti K."/>
            <person name="Salamov A."/>
            <person name="Andreopoulos B."/>
            <person name="Baker S.E."/>
            <person name="Barry K."/>
            <person name="Bills G."/>
            <person name="Bluhm B.H."/>
            <person name="Cannon C."/>
            <person name="Castanera R."/>
            <person name="Culley D.E."/>
            <person name="Daum C."/>
            <person name="Ezra D."/>
            <person name="Gonzalez J.B."/>
            <person name="Henrissat B."/>
            <person name="Kuo A."/>
            <person name="Liang C."/>
            <person name="Lipzen A."/>
            <person name="Lutzoni F."/>
            <person name="Magnuson J."/>
            <person name="Mondo S."/>
            <person name="Nolan M."/>
            <person name="Ohm R."/>
            <person name="Pangilinan J."/>
            <person name="Park H.-J."/>
            <person name="Ramirez L."/>
            <person name="Alfaro M."/>
            <person name="Sun H."/>
            <person name="Tritt A."/>
            <person name="Yoshinaga Y."/>
            <person name="Zwiers L.-H."/>
            <person name="Turgeon B.G."/>
            <person name="Goodwin S.B."/>
            <person name="Spatafora J.W."/>
            <person name="Crous P.W."/>
            <person name="Grigoriev I.V."/>
        </authorList>
    </citation>
    <scope>NUCLEOTIDE SEQUENCE</scope>
    <source>
        <strain evidence="1 3">CBS 781.70</strain>
    </source>
</reference>
<evidence type="ECO:0000313" key="2">
    <source>
        <dbReference type="Proteomes" id="UP000504638"/>
    </source>
</evidence>
<gene>
    <name evidence="1 3" type="ORF">P152DRAFT_156620</name>
</gene>
<dbReference type="GeneID" id="54414545"/>
<evidence type="ECO:0000313" key="1">
    <source>
        <dbReference type="EMBL" id="KAF1809679.1"/>
    </source>
</evidence>
<dbReference type="EMBL" id="ML975171">
    <property type="protein sequence ID" value="KAF1809679.1"/>
    <property type="molecule type" value="Genomic_DNA"/>
</dbReference>
<dbReference type="AlphaFoldDB" id="A0A6G1FVK9"/>
<proteinExistence type="predicted"/>
<dbReference type="RefSeq" id="XP_033531310.1">
    <property type="nucleotide sequence ID" value="XM_033673975.1"/>
</dbReference>
<reference evidence="3" key="3">
    <citation type="submission" date="2025-04" db="UniProtKB">
        <authorList>
            <consortium name="RefSeq"/>
        </authorList>
    </citation>
    <scope>IDENTIFICATION</scope>
    <source>
        <strain evidence="3">CBS 781.70</strain>
    </source>
</reference>
<accession>A0A6G1FVK9</accession>
<feature type="non-terminal residue" evidence="1">
    <location>
        <position position="1"/>
    </location>
</feature>
<organism evidence="1">
    <name type="scientific">Eremomyces bilateralis CBS 781.70</name>
    <dbReference type="NCBI Taxonomy" id="1392243"/>
    <lineage>
        <taxon>Eukaryota</taxon>
        <taxon>Fungi</taxon>
        <taxon>Dikarya</taxon>
        <taxon>Ascomycota</taxon>
        <taxon>Pezizomycotina</taxon>
        <taxon>Dothideomycetes</taxon>
        <taxon>Dothideomycetes incertae sedis</taxon>
        <taxon>Eremomycetales</taxon>
        <taxon>Eremomycetaceae</taxon>
        <taxon>Eremomyces</taxon>
    </lineage>
</organism>